<name>A0A194XEH3_MOLSC</name>
<accession>A0A194XEH3</accession>
<dbReference type="OrthoDB" id="4158087at2759"/>
<reference evidence="1 2" key="1">
    <citation type="submission" date="2015-10" db="EMBL/GenBank/DDBJ databases">
        <title>Full genome of DAOMC 229536 Phialocephala scopiformis, a fungal endophyte of spruce producing the potent anti-insectan compound rugulosin.</title>
        <authorList>
            <consortium name="DOE Joint Genome Institute"/>
            <person name="Walker A.K."/>
            <person name="Frasz S.L."/>
            <person name="Seifert K.A."/>
            <person name="Miller J.D."/>
            <person name="Mondo S.J."/>
            <person name="Labutti K."/>
            <person name="Lipzen A."/>
            <person name="Dockter R."/>
            <person name="Kennedy M."/>
            <person name="Grigoriev I.V."/>
            <person name="Spatafora J.W."/>
        </authorList>
    </citation>
    <scope>NUCLEOTIDE SEQUENCE [LARGE SCALE GENOMIC DNA]</scope>
    <source>
        <strain evidence="1 2">CBS 120377</strain>
    </source>
</reference>
<dbReference type="AlphaFoldDB" id="A0A194XEH3"/>
<gene>
    <name evidence="1" type="ORF">LY89DRAFT_774430</name>
</gene>
<keyword evidence="2" id="KW-1185">Reference proteome</keyword>
<dbReference type="PANTHER" id="PTHR37540">
    <property type="entry name" value="TRANSCRIPTION FACTOR (ACR-2), PUTATIVE-RELATED-RELATED"/>
    <property type="match status" value="1"/>
</dbReference>
<dbReference type="KEGG" id="psco:LY89DRAFT_774430"/>
<proteinExistence type="predicted"/>
<dbReference type="Pfam" id="PF11951">
    <property type="entry name" value="Fungal_trans_2"/>
    <property type="match status" value="1"/>
</dbReference>
<dbReference type="EMBL" id="KQ947412">
    <property type="protein sequence ID" value="KUJ18590.1"/>
    <property type="molecule type" value="Genomic_DNA"/>
</dbReference>
<organism evidence="1 2">
    <name type="scientific">Mollisia scopiformis</name>
    <name type="common">Conifer needle endophyte fungus</name>
    <name type="synonym">Phialocephala scopiformis</name>
    <dbReference type="NCBI Taxonomy" id="149040"/>
    <lineage>
        <taxon>Eukaryota</taxon>
        <taxon>Fungi</taxon>
        <taxon>Dikarya</taxon>
        <taxon>Ascomycota</taxon>
        <taxon>Pezizomycotina</taxon>
        <taxon>Leotiomycetes</taxon>
        <taxon>Helotiales</taxon>
        <taxon>Mollisiaceae</taxon>
        <taxon>Mollisia</taxon>
    </lineage>
</organism>
<dbReference type="InterPro" id="IPR021858">
    <property type="entry name" value="Fun_TF"/>
</dbReference>
<sequence length="303" mass="34112">MIGQKERPSAVIHLKHTIQILNERFRDFSQEGTGDSTIAAVALLALTEQSSENHENWRTHMRGIKRMVELRGGLSGFEGNPILDDILYRADIWGSVYGLSKPYLQVDGTTLLKSPLKTDTTLPPGFKALHNQNSFSPAFLEILNTLQTITHNLNRPNPPKSELIPLQLRHRIQSIQYSLLHTYRCISNPLLKACYLGILLYVGIIQNEFWIPSISDQILGQLKACLSFVSGALRLWLLFLAGLVGGERVWVVCEVVTMAEEMGMEGWGDVRAVLEGFGWVGYIMDEDGRKLWDDVVRIRSALL</sequence>
<dbReference type="Proteomes" id="UP000070700">
    <property type="component" value="Unassembled WGS sequence"/>
</dbReference>
<dbReference type="PANTHER" id="PTHR37540:SF5">
    <property type="entry name" value="TRANSCRIPTION FACTOR DOMAIN-CONTAINING PROTEIN"/>
    <property type="match status" value="1"/>
</dbReference>
<dbReference type="RefSeq" id="XP_018072945.1">
    <property type="nucleotide sequence ID" value="XM_018221966.1"/>
</dbReference>
<evidence type="ECO:0000313" key="2">
    <source>
        <dbReference type="Proteomes" id="UP000070700"/>
    </source>
</evidence>
<protein>
    <submittedName>
        <fullName evidence="1">Uncharacterized protein</fullName>
    </submittedName>
</protein>
<dbReference type="GeneID" id="28831692"/>
<evidence type="ECO:0000313" key="1">
    <source>
        <dbReference type="EMBL" id="KUJ18590.1"/>
    </source>
</evidence>
<dbReference type="InParanoid" id="A0A194XEH3"/>
<dbReference type="STRING" id="149040.A0A194XEH3"/>